<keyword evidence="1" id="KW-0472">Membrane</keyword>
<organism evidence="3 4">
    <name type="scientific">Ornithinibacillus xuwenensis</name>
    <dbReference type="NCBI Taxonomy" id="3144668"/>
    <lineage>
        <taxon>Bacteria</taxon>
        <taxon>Bacillati</taxon>
        <taxon>Bacillota</taxon>
        <taxon>Bacilli</taxon>
        <taxon>Bacillales</taxon>
        <taxon>Bacillaceae</taxon>
        <taxon>Ornithinibacillus</taxon>
    </lineage>
</organism>
<dbReference type="InterPro" id="IPR053150">
    <property type="entry name" value="Teicoplanin_resist-assoc"/>
</dbReference>
<keyword evidence="1" id="KW-0812">Transmembrane</keyword>
<dbReference type="Pfam" id="PF04892">
    <property type="entry name" value="VanZ"/>
    <property type="match status" value="1"/>
</dbReference>
<feature type="transmembrane region" description="Helical" evidence="1">
    <location>
        <begin position="6"/>
        <end position="27"/>
    </location>
</feature>
<keyword evidence="1" id="KW-1133">Transmembrane helix</keyword>
<dbReference type="EMBL" id="JBDIML010000005">
    <property type="protein sequence ID" value="MEN2768388.1"/>
    <property type="molecule type" value="Genomic_DNA"/>
</dbReference>
<feature type="transmembrane region" description="Helical" evidence="1">
    <location>
        <begin position="90"/>
        <end position="113"/>
    </location>
</feature>
<sequence>MKYINEIPVFFILISIACYVWIRLIYYRKKPFKIYKLRELAFIILIAYVESLLYLTIFPSTNMVSQSLASINVVPFDTINLYLNFTGDKSLSFINLLGNVIVFVPIGIFPFLFWKRVSFIQIIVLGLGSTFFIEMMQLILSINGIISRSFDVDDLILNTLGVIIGYFFGLLVKGIYYQLRN</sequence>
<dbReference type="PROSITE" id="PS51257">
    <property type="entry name" value="PROKAR_LIPOPROTEIN"/>
    <property type="match status" value="1"/>
</dbReference>
<feature type="transmembrane region" description="Helical" evidence="1">
    <location>
        <begin position="155"/>
        <end position="176"/>
    </location>
</feature>
<feature type="transmembrane region" description="Helical" evidence="1">
    <location>
        <begin position="119"/>
        <end position="143"/>
    </location>
</feature>
<name>A0ABU9XJF2_9BACI</name>
<evidence type="ECO:0000313" key="3">
    <source>
        <dbReference type="EMBL" id="MEN2768388.1"/>
    </source>
</evidence>
<dbReference type="PANTHER" id="PTHR36834">
    <property type="entry name" value="MEMBRANE PROTEIN-RELATED"/>
    <property type="match status" value="1"/>
</dbReference>
<evidence type="ECO:0000256" key="1">
    <source>
        <dbReference type="SAM" id="Phobius"/>
    </source>
</evidence>
<dbReference type="Proteomes" id="UP001444625">
    <property type="component" value="Unassembled WGS sequence"/>
</dbReference>
<evidence type="ECO:0000313" key="4">
    <source>
        <dbReference type="Proteomes" id="UP001444625"/>
    </source>
</evidence>
<dbReference type="PANTHER" id="PTHR36834:SF1">
    <property type="entry name" value="INTEGRAL MEMBRANE PROTEIN"/>
    <property type="match status" value="1"/>
</dbReference>
<protein>
    <submittedName>
        <fullName evidence="3">VanZ family protein</fullName>
    </submittedName>
</protein>
<evidence type="ECO:0000259" key="2">
    <source>
        <dbReference type="Pfam" id="PF04892"/>
    </source>
</evidence>
<reference evidence="3 4" key="1">
    <citation type="submission" date="2024-05" db="EMBL/GenBank/DDBJ databases">
        <authorList>
            <person name="Haq I."/>
            <person name="Ullah Z."/>
            <person name="Ahmad R."/>
            <person name="Li M."/>
            <person name="Tong Y."/>
        </authorList>
    </citation>
    <scope>NUCLEOTIDE SEQUENCE [LARGE SCALE GENOMIC DNA]</scope>
    <source>
        <strain evidence="3 4">16A2E</strain>
    </source>
</reference>
<keyword evidence="4" id="KW-1185">Reference proteome</keyword>
<dbReference type="InterPro" id="IPR006976">
    <property type="entry name" value="VanZ-like"/>
</dbReference>
<proteinExistence type="predicted"/>
<dbReference type="RefSeq" id="WP_345825874.1">
    <property type="nucleotide sequence ID" value="NZ_JBDIML010000005.1"/>
</dbReference>
<comment type="caution">
    <text evidence="3">The sequence shown here is derived from an EMBL/GenBank/DDBJ whole genome shotgun (WGS) entry which is preliminary data.</text>
</comment>
<accession>A0ABU9XJF2</accession>
<feature type="domain" description="VanZ-like" evidence="2">
    <location>
        <begin position="46"/>
        <end position="171"/>
    </location>
</feature>
<feature type="transmembrane region" description="Helical" evidence="1">
    <location>
        <begin position="39"/>
        <end position="57"/>
    </location>
</feature>
<gene>
    <name evidence="3" type="ORF">ABC228_14490</name>
</gene>